<dbReference type="RefSeq" id="WP_193669919.1">
    <property type="nucleotide sequence ID" value="NZ_JACDTV010000011.1"/>
</dbReference>
<dbReference type="Pfam" id="PF00378">
    <property type="entry name" value="ECH_1"/>
    <property type="match status" value="1"/>
</dbReference>
<dbReference type="InterPro" id="IPR029045">
    <property type="entry name" value="ClpP/crotonase-like_dom_sf"/>
</dbReference>
<dbReference type="NCBIfam" id="NF006699">
    <property type="entry name" value="PRK09245.1"/>
    <property type="match status" value="1"/>
</dbReference>
<comment type="catalytic activity">
    <reaction evidence="3">
        <text>a (3S)-3-hydroxyacyl-CoA = a (2E)-enoyl-CoA + H2O</text>
        <dbReference type="Rhea" id="RHEA:16105"/>
        <dbReference type="ChEBI" id="CHEBI:15377"/>
        <dbReference type="ChEBI" id="CHEBI:57318"/>
        <dbReference type="ChEBI" id="CHEBI:58856"/>
        <dbReference type="EC" id="4.2.1.17"/>
    </reaction>
</comment>
<dbReference type="InterPro" id="IPR018376">
    <property type="entry name" value="Enoyl-CoA_hyd/isom_CS"/>
</dbReference>
<evidence type="ECO:0000256" key="5">
    <source>
        <dbReference type="RuleBase" id="RU003707"/>
    </source>
</evidence>
<dbReference type="PANTHER" id="PTHR11941">
    <property type="entry name" value="ENOYL-COA HYDRATASE-RELATED"/>
    <property type="match status" value="1"/>
</dbReference>
<evidence type="ECO:0000256" key="3">
    <source>
        <dbReference type="ARBA" id="ARBA00023709"/>
    </source>
</evidence>
<evidence type="ECO:0000256" key="2">
    <source>
        <dbReference type="ARBA" id="ARBA00023239"/>
    </source>
</evidence>
<organism evidence="6 7">
    <name type="scientific">Nocardioides salarius</name>
    <dbReference type="NCBI Taxonomy" id="374513"/>
    <lineage>
        <taxon>Bacteria</taxon>
        <taxon>Bacillati</taxon>
        <taxon>Actinomycetota</taxon>
        <taxon>Actinomycetes</taxon>
        <taxon>Propionibacteriales</taxon>
        <taxon>Nocardioidaceae</taxon>
        <taxon>Nocardioides</taxon>
    </lineage>
</organism>
<evidence type="ECO:0000256" key="4">
    <source>
        <dbReference type="ARBA" id="ARBA00023717"/>
    </source>
</evidence>
<accession>A0ABS2M965</accession>
<sequence length="272" mass="29271">MTSTGPEATTTHEGPLRVERDGHVETWTIDLPETRNPISGPDVVAAFVEHTARVDRDGDVRAVILTGAGSAFSAGGNVHEMAERRGMFSGAPYEQRNGYRHGIQQIPLALRRCEVPFIAAVNGPAVGAGCDLAMMCDLRIASTKAFFAESFVQLGIIPGDGGAWFLTRAIGPARAAEMALTGDRVDAATALEWGMVSRVVEPEELLDAARDLAARVAKNPPHATRMAKKLIQESQQRDLEGVLELSAAMQAISHHTQAHTDAVQAFVERTRR</sequence>
<keyword evidence="7" id="KW-1185">Reference proteome</keyword>
<dbReference type="Proteomes" id="UP000732378">
    <property type="component" value="Unassembled WGS sequence"/>
</dbReference>
<gene>
    <name evidence="6" type="ORF">JOE61_001546</name>
</gene>
<evidence type="ECO:0000313" key="7">
    <source>
        <dbReference type="Proteomes" id="UP000732378"/>
    </source>
</evidence>
<dbReference type="EMBL" id="JAFBBZ010000001">
    <property type="protein sequence ID" value="MBM7507732.1"/>
    <property type="molecule type" value="Genomic_DNA"/>
</dbReference>
<reference evidence="6 7" key="1">
    <citation type="submission" date="2021-01" db="EMBL/GenBank/DDBJ databases">
        <title>Sequencing the genomes of 1000 actinobacteria strains.</title>
        <authorList>
            <person name="Klenk H.-P."/>
        </authorList>
    </citation>
    <scope>NUCLEOTIDE SEQUENCE [LARGE SCALE GENOMIC DNA]</scope>
    <source>
        <strain evidence="6 7">DSM 18239</strain>
    </source>
</reference>
<evidence type="ECO:0000256" key="1">
    <source>
        <dbReference type="ARBA" id="ARBA00005254"/>
    </source>
</evidence>
<comment type="similarity">
    <text evidence="1 5">Belongs to the enoyl-CoA hydratase/isomerase family.</text>
</comment>
<dbReference type="Gene3D" id="1.10.12.10">
    <property type="entry name" value="Lyase 2-enoyl-coa Hydratase, Chain A, domain 2"/>
    <property type="match status" value="1"/>
</dbReference>
<comment type="catalytic activity">
    <reaction evidence="4">
        <text>a 4-saturated-(3S)-3-hydroxyacyl-CoA = a (3E)-enoyl-CoA + H2O</text>
        <dbReference type="Rhea" id="RHEA:20724"/>
        <dbReference type="ChEBI" id="CHEBI:15377"/>
        <dbReference type="ChEBI" id="CHEBI:58521"/>
        <dbReference type="ChEBI" id="CHEBI:137480"/>
        <dbReference type="EC" id="4.2.1.17"/>
    </reaction>
</comment>
<name>A0ABS2M965_9ACTN</name>
<dbReference type="SUPFAM" id="SSF52096">
    <property type="entry name" value="ClpP/crotonase"/>
    <property type="match status" value="1"/>
</dbReference>
<dbReference type="PANTHER" id="PTHR11941:SF54">
    <property type="entry name" value="ENOYL-COA HYDRATASE, MITOCHONDRIAL"/>
    <property type="match status" value="1"/>
</dbReference>
<dbReference type="InterPro" id="IPR014748">
    <property type="entry name" value="Enoyl-CoA_hydra_C"/>
</dbReference>
<protein>
    <submittedName>
        <fullName evidence="6">Enoyl-CoA hydratase/carnithine racemase</fullName>
    </submittedName>
</protein>
<comment type="caution">
    <text evidence="6">The sequence shown here is derived from an EMBL/GenBank/DDBJ whole genome shotgun (WGS) entry which is preliminary data.</text>
</comment>
<evidence type="ECO:0000313" key="6">
    <source>
        <dbReference type="EMBL" id="MBM7507732.1"/>
    </source>
</evidence>
<proteinExistence type="inferred from homology"/>
<dbReference type="Gene3D" id="3.90.226.10">
    <property type="entry name" value="2-enoyl-CoA Hydratase, Chain A, domain 1"/>
    <property type="match status" value="1"/>
</dbReference>
<keyword evidence="2" id="KW-0456">Lyase</keyword>
<dbReference type="InterPro" id="IPR001753">
    <property type="entry name" value="Enoyl-CoA_hydra/iso"/>
</dbReference>
<dbReference type="PROSITE" id="PS00166">
    <property type="entry name" value="ENOYL_COA_HYDRATASE"/>
    <property type="match status" value="1"/>
</dbReference>
<dbReference type="CDD" id="cd06558">
    <property type="entry name" value="crotonase-like"/>
    <property type="match status" value="1"/>
</dbReference>